<feature type="non-terminal residue" evidence="1">
    <location>
        <position position="1"/>
    </location>
</feature>
<reference evidence="1" key="1">
    <citation type="journal article" date="2014" name="Front. Microbiol.">
        <title>High frequency of phylogenetically diverse reductive dehalogenase-homologous genes in deep subseafloor sedimentary metagenomes.</title>
        <authorList>
            <person name="Kawai M."/>
            <person name="Futagami T."/>
            <person name="Toyoda A."/>
            <person name="Takaki Y."/>
            <person name="Nishi S."/>
            <person name="Hori S."/>
            <person name="Arai W."/>
            <person name="Tsubouchi T."/>
            <person name="Morono Y."/>
            <person name="Uchiyama I."/>
            <person name="Ito T."/>
            <person name="Fujiyama A."/>
            <person name="Inagaki F."/>
            <person name="Takami H."/>
        </authorList>
    </citation>
    <scope>NUCLEOTIDE SEQUENCE</scope>
    <source>
        <strain evidence="1">Expedition CK06-06</strain>
    </source>
</reference>
<name>X0YYT0_9ZZZZ</name>
<organism evidence="1">
    <name type="scientific">marine sediment metagenome</name>
    <dbReference type="NCBI Taxonomy" id="412755"/>
    <lineage>
        <taxon>unclassified sequences</taxon>
        <taxon>metagenomes</taxon>
        <taxon>ecological metagenomes</taxon>
    </lineage>
</organism>
<dbReference type="EMBL" id="BART01002431">
    <property type="protein sequence ID" value="GAG61685.1"/>
    <property type="molecule type" value="Genomic_DNA"/>
</dbReference>
<dbReference type="AlphaFoldDB" id="X0YYT0"/>
<protein>
    <submittedName>
        <fullName evidence="1">Uncharacterized protein</fullName>
    </submittedName>
</protein>
<proteinExistence type="predicted"/>
<accession>X0YYT0</accession>
<comment type="caution">
    <text evidence="1">The sequence shown here is derived from an EMBL/GenBank/DDBJ whole genome shotgun (WGS) entry which is preliminary data.</text>
</comment>
<evidence type="ECO:0000313" key="1">
    <source>
        <dbReference type="EMBL" id="GAG61685.1"/>
    </source>
</evidence>
<sequence>DLTKLLYSFIMHVNMKNDEDLLTPEEFIKEIREEFPPSDNLNRRTLQFYSSPQIGLLPQPIHKRWKASYYLRKWKYNFIAAKIIQNRGYTLKKVKTILNVAPPEKYFQFFKHMDLFTFGYLCTLGQIVYEKEGKREAIQAEVNLVFRALYWDMAKRNIKKDLEDRVDKWKKIKNKNQLQKEIESYYNKFTKYFLNRLKTAFSNKSKFVNAALKVTEEQLKKVPSSWKFHPDTLLDDFNLLQKELDKKDKEK</sequence>
<gene>
    <name evidence="1" type="ORF">S01H4_07438</name>
</gene>